<gene>
    <name evidence="2" type="ORF">DFQ04_0950</name>
</gene>
<dbReference type="AlphaFoldDB" id="A0A4R6TAA7"/>
<reference evidence="2 3" key="1">
    <citation type="submission" date="2019-03" db="EMBL/GenBank/DDBJ databases">
        <title>Genomic Encyclopedia of Type Strains, Phase III (KMG-III): the genomes of soil and plant-associated and newly described type strains.</title>
        <authorList>
            <person name="Whitman W."/>
        </authorList>
    </citation>
    <scope>NUCLEOTIDE SEQUENCE [LARGE SCALE GENOMIC DNA]</scope>
    <source>
        <strain evidence="2 3">CECT 8446</strain>
    </source>
</reference>
<evidence type="ECO:0000256" key="1">
    <source>
        <dbReference type="SAM" id="Phobius"/>
    </source>
</evidence>
<keyword evidence="1" id="KW-0812">Transmembrane</keyword>
<accession>A0A4R6TAA7</accession>
<dbReference type="RefSeq" id="WP_133553170.1">
    <property type="nucleotide sequence ID" value="NZ_SNYF01000005.1"/>
</dbReference>
<keyword evidence="1" id="KW-1133">Transmembrane helix</keyword>
<name>A0A4R6TAA7_9BACT</name>
<dbReference type="Proteomes" id="UP000294535">
    <property type="component" value="Unassembled WGS sequence"/>
</dbReference>
<dbReference type="OrthoDB" id="840309at2"/>
<evidence type="ECO:0000313" key="3">
    <source>
        <dbReference type="Proteomes" id="UP000294535"/>
    </source>
</evidence>
<organism evidence="2 3">
    <name type="scientific">Algoriphagus boseongensis</name>
    <dbReference type="NCBI Taxonomy" id="1442587"/>
    <lineage>
        <taxon>Bacteria</taxon>
        <taxon>Pseudomonadati</taxon>
        <taxon>Bacteroidota</taxon>
        <taxon>Cytophagia</taxon>
        <taxon>Cytophagales</taxon>
        <taxon>Cyclobacteriaceae</taxon>
        <taxon>Algoriphagus</taxon>
    </lineage>
</organism>
<feature type="transmembrane region" description="Helical" evidence="1">
    <location>
        <begin position="6"/>
        <end position="25"/>
    </location>
</feature>
<evidence type="ECO:0000313" key="2">
    <source>
        <dbReference type="EMBL" id="TDQ19133.1"/>
    </source>
</evidence>
<keyword evidence="1" id="KW-0472">Membrane</keyword>
<dbReference type="EMBL" id="SNYF01000005">
    <property type="protein sequence ID" value="TDQ19133.1"/>
    <property type="molecule type" value="Genomic_DNA"/>
</dbReference>
<protein>
    <submittedName>
        <fullName evidence="2">Uncharacterized protein</fullName>
    </submittedName>
</protein>
<proteinExistence type="predicted"/>
<keyword evidence="3" id="KW-1185">Reference proteome</keyword>
<comment type="caution">
    <text evidence="2">The sequence shown here is derived from an EMBL/GenBank/DDBJ whole genome shotgun (WGS) entry which is preliminary data.</text>
</comment>
<sequence length="162" mass="18451">MFDIEPVTIVLSLLLFGAFTAPFVYHSSKKKKKTKALESKLNELAKAQGANLSLTEIWRNYYVFGLDPAKNCLIYFQDTPEFSPIVLDLNDFKKVGVIRKNLESKNESSGRQILDYLALEFTKKSGGNSIQLEFYNGDLFSDLMGETLLADKWLEILQKQLK</sequence>